<reference evidence="7 8" key="1">
    <citation type="journal article" date="2019" name="Int. J. Syst. Evol. Microbiol.">
        <title>The Global Catalogue of Microorganisms (GCM) 10K type strain sequencing project: providing services to taxonomists for standard genome sequencing and annotation.</title>
        <authorList>
            <consortium name="The Broad Institute Genomics Platform"/>
            <consortium name="The Broad Institute Genome Sequencing Center for Infectious Disease"/>
            <person name="Wu L."/>
            <person name="Ma J."/>
        </authorList>
    </citation>
    <scope>NUCLEOTIDE SEQUENCE [LARGE SCALE GENOMIC DNA]</scope>
    <source>
        <strain evidence="7 8">XZGYJ-43</strain>
    </source>
</reference>
<feature type="transmembrane region" description="Helical" evidence="6">
    <location>
        <begin position="322"/>
        <end position="339"/>
    </location>
</feature>
<comment type="caution">
    <text evidence="7">The sequence shown here is derived from an EMBL/GenBank/DDBJ whole genome shotgun (WGS) entry which is preliminary data.</text>
</comment>
<dbReference type="InterPro" id="IPR002293">
    <property type="entry name" value="AA/rel_permease1"/>
</dbReference>
<feature type="transmembrane region" description="Helical" evidence="6">
    <location>
        <begin position="9"/>
        <end position="31"/>
    </location>
</feature>
<feature type="transmembrane region" description="Helical" evidence="6">
    <location>
        <begin position="375"/>
        <end position="395"/>
    </location>
</feature>
<dbReference type="PANTHER" id="PTHR42770">
    <property type="entry name" value="AMINO ACID TRANSPORTER-RELATED"/>
    <property type="match status" value="1"/>
</dbReference>
<feature type="transmembrane region" description="Helical" evidence="6">
    <location>
        <begin position="345"/>
        <end position="363"/>
    </location>
</feature>
<feature type="transmembrane region" description="Helical" evidence="6">
    <location>
        <begin position="80"/>
        <end position="113"/>
    </location>
</feature>
<proteinExistence type="predicted"/>
<dbReference type="SUPFAM" id="SSF52402">
    <property type="entry name" value="Adenine nucleotide alpha hydrolases-like"/>
    <property type="match status" value="1"/>
</dbReference>
<evidence type="ECO:0000313" key="7">
    <source>
        <dbReference type="EMBL" id="MFC7198980.1"/>
    </source>
</evidence>
<evidence type="ECO:0000256" key="3">
    <source>
        <dbReference type="ARBA" id="ARBA00022692"/>
    </source>
</evidence>
<dbReference type="Gene3D" id="3.40.50.620">
    <property type="entry name" value="HUPs"/>
    <property type="match status" value="2"/>
</dbReference>
<evidence type="ECO:0000256" key="4">
    <source>
        <dbReference type="ARBA" id="ARBA00022989"/>
    </source>
</evidence>
<dbReference type="AlphaFoldDB" id="A0ABD5Z1B8"/>
<dbReference type="Gene3D" id="1.20.1740.10">
    <property type="entry name" value="Amino acid/polyamine transporter I"/>
    <property type="match status" value="1"/>
</dbReference>
<feature type="transmembrane region" description="Helical" evidence="6">
    <location>
        <begin position="152"/>
        <end position="171"/>
    </location>
</feature>
<gene>
    <name evidence="7" type="ORF">ACFQJ9_06045</name>
</gene>
<keyword evidence="3 6" id="KW-0812">Transmembrane</keyword>
<organism evidence="7 8">
    <name type="scientific">Halospeciosus flavus</name>
    <dbReference type="NCBI Taxonomy" id="3032283"/>
    <lineage>
        <taxon>Archaea</taxon>
        <taxon>Methanobacteriati</taxon>
        <taxon>Methanobacteriota</taxon>
        <taxon>Stenosarchaea group</taxon>
        <taxon>Halobacteria</taxon>
        <taxon>Halobacteriales</taxon>
        <taxon>Halobacteriaceae</taxon>
        <taxon>Halospeciosus</taxon>
    </lineage>
</organism>
<keyword evidence="4 6" id="KW-1133">Transmembrane helix</keyword>
<name>A0ABD5Z1B8_9EURY</name>
<keyword evidence="8" id="KW-1185">Reference proteome</keyword>
<dbReference type="InterPro" id="IPR014729">
    <property type="entry name" value="Rossmann-like_a/b/a_fold"/>
</dbReference>
<protein>
    <submittedName>
        <fullName evidence="7">Amino acid permease</fullName>
    </submittedName>
</protein>
<dbReference type="RefSeq" id="WP_279528931.1">
    <property type="nucleotide sequence ID" value="NZ_CP122312.1"/>
</dbReference>
<feature type="transmembrane region" description="Helical" evidence="6">
    <location>
        <begin position="220"/>
        <end position="243"/>
    </location>
</feature>
<accession>A0ABD5Z1B8</accession>
<feature type="transmembrane region" description="Helical" evidence="6">
    <location>
        <begin position="37"/>
        <end position="59"/>
    </location>
</feature>
<feature type="transmembrane region" description="Helical" evidence="6">
    <location>
        <begin position="186"/>
        <end position="208"/>
    </location>
</feature>
<evidence type="ECO:0000256" key="1">
    <source>
        <dbReference type="ARBA" id="ARBA00004651"/>
    </source>
</evidence>
<evidence type="ECO:0000313" key="8">
    <source>
        <dbReference type="Proteomes" id="UP001596447"/>
    </source>
</evidence>
<dbReference type="EMBL" id="JBHTAR010000011">
    <property type="protein sequence ID" value="MFC7198980.1"/>
    <property type="molecule type" value="Genomic_DNA"/>
</dbReference>
<sequence length="738" mass="78477">MPKSLERDLGLFATITISIGAMVGSGIFVLPGLASKLAGPAVILAYLLAGLVVLPAALAKSEMATAMPESGGTYLFIDRAMGPAAGTIAGIGAWFSLVFKSAFALVGLGAYLLLFAPQLAGVVKPVALVLAVLLVGVNVVGVKQTGRMQAIIVSLVLLALLVFIGDGLTYVDQSQYHPFFATGPDGLLAATGFVFVSYAGVTKIASVAEEVEDPGRNIPMAILGSIGLMMLVYTFVVFVIVGVTPLADLAHSYTPMADAAGNFLGSAGVVGVSVIAVLALTSMANAGILSSSRYPLAMSRDRLAPSSLQSVHERYRTPIRSISLTGAVLLALIAFVPVVELAKLASAFQLLVFTLINVALVAFRESDLEGYEPEFVAPFYPWAQLFGIVGGVVLLTQMGTLPLLGAVGIVVASLLWYLGYARERTGREGAAVDAIRRTRGVTTADRTREALDSTGERVLVAVGSETDFNDQTTLLRMAAAVAARRNGEVEVARFEEVPDQTSLTSAAGEQTPAEAEFERRVEAFAADFDVSVTATEVVTHDLNHAVANHAEEFDVLFGEVEPDFGHEELLGDDVDWYIEHSPADLVFVRNRGLPESIDDVAVVADRGPFDPLEVVVADAVAAEHDARVRLIHALPGDASDDQIRSIGEYQNEVAELCESPVSTEIHRADDRLETIRVAVGDADLAVVGTSAHHLLYDVMFGALPDELAEELECTVALSHAREARRHTFIRYLLDRFVF</sequence>
<keyword evidence="2" id="KW-1003">Cell membrane</keyword>
<feature type="transmembrane region" description="Helical" evidence="6">
    <location>
        <begin position="263"/>
        <end position="289"/>
    </location>
</feature>
<feature type="transmembrane region" description="Helical" evidence="6">
    <location>
        <begin position="119"/>
        <end position="140"/>
    </location>
</feature>
<dbReference type="PANTHER" id="PTHR42770:SF11">
    <property type="entry name" value="INNER MEMBRANE TRANSPORT PROTEIN YBAT"/>
    <property type="match status" value="1"/>
</dbReference>
<dbReference type="Pfam" id="PF13520">
    <property type="entry name" value="AA_permease_2"/>
    <property type="match status" value="1"/>
</dbReference>
<dbReference type="Proteomes" id="UP001596447">
    <property type="component" value="Unassembled WGS sequence"/>
</dbReference>
<evidence type="ECO:0000256" key="2">
    <source>
        <dbReference type="ARBA" id="ARBA00022475"/>
    </source>
</evidence>
<evidence type="ECO:0000256" key="5">
    <source>
        <dbReference type="ARBA" id="ARBA00023136"/>
    </source>
</evidence>
<evidence type="ECO:0000256" key="6">
    <source>
        <dbReference type="SAM" id="Phobius"/>
    </source>
</evidence>
<dbReference type="InterPro" id="IPR050367">
    <property type="entry name" value="APC_superfamily"/>
</dbReference>
<feature type="transmembrane region" description="Helical" evidence="6">
    <location>
        <begin position="401"/>
        <end position="420"/>
    </location>
</feature>
<comment type="subcellular location">
    <subcellularLocation>
        <location evidence="1">Cell membrane</location>
        <topology evidence="1">Multi-pass membrane protein</topology>
    </subcellularLocation>
</comment>
<keyword evidence="5 6" id="KW-0472">Membrane</keyword>
<dbReference type="GO" id="GO:0005886">
    <property type="term" value="C:plasma membrane"/>
    <property type="evidence" value="ECO:0007669"/>
    <property type="project" value="UniProtKB-SubCell"/>
</dbReference>